<organism evidence="1 2">
    <name type="scientific">Berkelbacteria bacterium GW2011_GWA2_38_9</name>
    <dbReference type="NCBI Taxonomy" id="1618334"/>
    <lineage>
        <taxon>Bacteria</taxon>
        <taxon>Candidatus Berkelbacteria</taxon>
    </lineage>
</organism>
<accession>A0A0G0PK67</accession>
<protein>
    <submittedName>
        <fullName evidence="1">Uncharacterized protein</fullName>
    </submittedName>
</protein>
<sequence length="158" mass="18721">MKNTIDINISSVEIEYCHVKSNKLSGNTFKEVESKALLTFKEIKAKTKRTPYIRSKYYKNEKIFLNIFWSHLYQKHEKDRIRRLKFFNCAIELIQSTSKKPTTKPNPNKKNELLHRFGGKTKENQLFGGKTKENQLFLIQIKENRSTKRKDLISIIPK</sequence>
<dbReference type="EMBL" id="LBVO01000021">
    <property type="protein sequence ID" value="KKQ89676.1"/>
    <property type="molecule type" value="Genomic_DNA"/>
</dbReference>
<dbReference type="Proteomes" id="UP000033934">
    <property type="component" value="Unassembled WGS sequence"/>
</dbReference>
<dbReference type="AlphaFoldDB" id="A0A0G0PK67"/>
<evidence type="ECO:0000313" key="2">
    <source>
        <dbReference type="Proteomes" id="UP000033934"/>
    </source>
</evidence>
<gene>
    <name evidence="1" type="ORF">UT11_C0021G0012</name>
</gene>
<evidence type="ECO:0000313" key="1">
    <source>
        <dbReference type="EMBL" id="KKQ89676.1"/>
    </source>
</evidence>
<name>A0A0G0PK67_9BACT</name>
<proteinExistence type="predicted"/>
<comment type="caution">
    <text evidence="1">The sequence shown here is derived from an EMBL/GenBank/DDBJ whole genome shotgun (WGS) entry which is preliminary data.</text>
</comment>
<reference evidence="1 2" key="1">
    <citation type="journal article" date="2015" name="Nature">
        <title>rRNA introns, odd ribosomes, and small enigmatic genomes across a large radiation of phyla.</title>
        <authorList>
            <person name="Brown C.T."/>
            <person name="Hug L.A."/>
            <person name="Thomas B.C."/>
            <person name="Sharon I."/>
            <person name="Castelle C.J."/>
            <person name="Singh A."/>
            <person name="Wilkins M.J."/>
            <person name="Williams K.H."/>
            <person name="Banfield J.F."/>
        </authorList>
    </citation>
    <scope>NUCLEOTIDE SEQUENCE [LARGE SCALE GENOMIC DNA]</scope>
</reference>